<dbReference type="Pfam" id="PF07004">
    <property type="entry name" value="SHIPPO-rpt"/>
    <property type="match status" value="6"/>
</dbReference>
<dbReference type="InterPro" id="IPR010736">
    <property type="entry name" value="SHIPPO-rpt"/>
</dbReference>
<dbReference type="Proteomes" id="UP000823561">
    <property type="component" value="Chromosome 11"/>
</dbReference>
<dbReference type="EMBL" id="JADWDJ010000011">
    <property type="protein sequence ID" value="KAG5273754.1"/>
    <property type="molecule type" value="Genomic_DNA"/>
</dbReference>
<dbReference type="PANTHER" id="PTHR21580">
    <property type="entry name" value="SHIPPO-1-RELATED"/>
    <property type="match status" value="1"/>
</dbReference>
<protein>
    <submittedName>
        <fullName evidence="2">Uncharacterized protein</fullName>
    </submittedName>
</protein>
<proteinExistence type="predicted"/>
<dbReference type="InterPro" id="IPR051291">
    <property type="entry name" value="CIMAP"/>
</dbReference>
<evidence type="ECO:0000313" key="3">
    <source>
        <dbReference type="Proteomes" id="UP000823561"/>
    </source>
</evidence>
<dbReference type="PANTHER" id="PTHR21580:SF28">
    <property type="entry name" value="BOREALIN N-TERMINAL DOMAIN-CONTAINING PROTEIN-RELATED"/>
    <property type="match status" value="1"/>
</dbReference>
<keyword evidence="3" id="KW-1185">Reference proteome</keyword>
<dbReference type="InterPro" id="IPR008936">
    <property type="entry name" value="Rho_GTPase_activation_prot"/>
</dbReference>
<reference evidence="2" key="1">
    <citation type="submission" date="2020-10" db="EMBL/GenBank/DDBJ databases">
        <title>Chromosome-scale genome assembly of the Allis shad, Alosa alosa.</title>
        <authorList>
            <person name="Margot Z."/>
            <person name="Christophe K."/>
            <person name="Cabau C."/>
            <person name="Louis A."/>
            <person name="Berthelot C."/>
            <person name="Parey E."/>
            <person name="Roest Crollius H."/>
            <person name="Montfort J."/>
            <person name="Robinson-Rechavi M."/>
            <person name="Bucao C."/>
            <person name="Bouchez O."/>
            <person name="Gislard M."/>
            <person name="Lluch J."/>
            <person name="Milhes M."/>
            <person name="Lampietro C."/>
            <person name="Lopez Roques C."/>
            <person name="Donnadieu C."/>
            <person name="Braasch I."/>
            <person name="Desvignes T."/>
            <person name="Postlethwait J."/>
            <person name="Bobe J."/>
            <person name="Guiguen Y."/>
        </authorList>
    </citation>
    <scope>NUCLEOTIDE SEQUENCE</scope>
    <source>
        <strain evidence="2">M-15738</strain>
        <tissue evidence="2">Blood</tissue>
    </source>
</reference>
<evidence type="ECO:0000313" key="2">
    <source>
        <dbReference type="EMBL" id="KAG5273754.1"/>
    </source>
</evidence>
<name>A0AAV6GF16_9TELE</name>
<dbReference type="SUPFAM" id="SSF52799">
    <property type="entry name" value="(Phosphotyrosine protein) phosphatases II"/>
    <property type="match status" value="1"/>
</dbReference>
<dbReference type="Gene3D" id="1.10.555.10">
    <property type="entry name" value="Rho GTPase activation protein"/>
    <property type="match status" value="1"/>
</dbReference>
<dbReference type="Gene3D" id="3.90.190.10">
    <property type="entry name" value="Protein tyrosine phosphatase superfamily"/>
    <property type="match status" value="1"/>
</dbReference>
<accession>A0AAV6GF16</accession>
<feature type="region of interest" description="Disordered" evidence="1">
    <location>
        <begin position="677"/>
        <end position="701"/>
    </location>
</feature>
<evidence type="ECO:0000256" key="1">
    <source>
        <dbReference type="SAM" id="MobiDB-lite"/>
    </source>
</evidence>
<gene>
    <name evidence="2" type="ORF">AALO_G00155090</name>
</gene>
<comment type="caution">
    <text evidence="2">The sequence shown here is derived from an EMBL/GenBank/DDBJ whole genome shotgun (WGS) entry which is preliminary data.</text>
</comment>
<dbReference type="GO" id="GO:0005856">
    <property type="term" value="C:cytoskeleton"/>
    <property type="evidence" value="ECO:0007669"/>
    <property type="project" value="TreeGrafter"/>
</dbReference>
<sequence>MDVTKSVLIACYLVYTLHISASEAVHYVRIKRPRSIQTRSQISLVFDFARLLGSQLLQYPCLTLRHGNPFSLGQYLQRQMLLLHGEEVRLLTHTPKILHLLCCQLTAIALGNESPDEVQEELDRRTFILALQRAVKDTLVKKKFLPLLLDERGMRRSSSTSSVTSWDEPFGFLQRKREVLVNKRCYSEGDLYKITLEDEDFVWLVDNQRDNLELMCDLQEVKSPVPPLNTLTKEQWTQEVERLAAYRPYTPMLYNGVIAKRPKCKMKKPPTLSKYNSNVELQRNQRKNNQVSIAKAVARAMARQHLAEDRVLARVAVLQDELNKNVCGWATVAMETDPKVLAHLLWTWLERLKEPVLSASDIKELISHQTNQNPLHFLQKSQRCTISCLLRCIAQVTSLCPKQEDSVLNHLVRALTRRPLQEINNSGKLLQILRNSMREQILASVLRHNTHTQSGAALSNTHAALARHSHPRSTMTVDDVWVGTWRPHKPRGPIAAFYSSPGPKYALPGATGLNQHDPRKLKGPAFSFGTRHRLFSNDCSPGPGYLVPPNITRVGRDGTPAYSLYSRGKDPQVFQTPGPGRYFPEKSGKIAYLSAPAYSLSARSRGYRNDQTPGPAAYMLPPVLGPINVNKTSAPNFSLTGRSKIGSFHEDLQKTPGPGSYRVVDPCTYTHKAPQYSMIGRNSMPGDTTRKPGPGAHHPEQVTFTRSKAPSFSFGIRHSEFIAPLITNVPAE</sequence>
<organism evidence="2 3">
    <name type="scientific">Alosa alosa</name>
    <name type="common">allis shad</name>
    <dbReference type="NCBI Taxonomy" id="278164"/>
    <lineage>
        <taxon>Eukaryota</taxon>
        <taxon>Metazoa</taxon>
        <taxon>Chordata</taxon>
        <taxon>Craniata</taxon>
        <taxon>Vertebrata</taxon>
        <taxon>Euteleostomi</taxon>
        <taxon>Actinopterygii</taxon>
        <taxon>Neopterygii</taxon>
        <taxon>Teleostei</taxon>
        <taxon>Clupei</taxon>
        <taxon>Clupeiformes</taxon>
        <taxon>Clupeoidei</taxon>
        <taxon>Clupeidae</taxon>
        <taxon>Alosa</taxon>
    </lineage>
</organism>
<dbReference type="InterPro" id="IPR029021">
    <property type="entry name" value="Prot-tyrosine_phosphatase-like"/>
</dbReference>
<dbReference type="AlphaFoldDB" id="A0AAV6GF16"/>